<keyword evidence="1" id="KW-0472">Membrane</keyword>
<evidence type="ECO:0000256" key="1">
    <source>
        <dbReference type="SAM" id="Phobius"/>
    </source>
</evidence>
<sequence>MNDFRILKTSDENKELGNLDRSGTNQQATFHRSAIKKKTIYDPPILDLLVASRRETNSTPFLSAYDIGLNVLKTSIKVTIKSFSWKAETSNMGFPSLLVLFLFLFFNVLSVSVGQENTDDLSAISFTLCEEFTGDVNFEITVTAKGKGGDKGKTLSTRFSGTTRQKNLEGKIDQTNVKHVKVTSTQEICFQALVVDTTIIIDQPTDFKASCPTDAVEDSLPCKEFNSRVKPVLICPQALTDLLKKKGVIENEPTQRPRPNSFETPTYDITNDMGQASLVIASGLTEEFNKVVKNRINVLSSAKKVNFGDIGTKLGSFSSFLSALGPMFSIFGGITTIITTFLTPTPLTKWSSIWKRSLTKCIDGFPTYKLTLRT</sequence>
<keyword evidence="1" id="KW-0812">Transmembrane</keyword>
<organism evidence="2 3">
    <name type="scientific">Desmophyllum pertusum</name>
    <dbReference type="NCBI Taxonomy" id="174260"/>
    <lineage>
        <taxon>Eukaryota</taxon>
        <taxon>Metazoa</taxon>
        <taxon>Cnidaria</taxon>
        <taxon>Anthozoa</taxon>
        <taxon>Hexacorallia</taxon>
        <taxon>Scleractinia</taxon>
        <taxon>Caryophylliina</taxon>
        <taxon>Caryophylliidae</taxon>
        <taxon>Desmophyllum</taxon>
    </lineage>
</organism>
<protein>
    <submittedName>
        <fullName evidence="2">Uncharacterized protein</fullName>
    </submittedName>
</protein>
<proteinExistence type="predicted"/>
<accession>A0A9W9YIN0</accession>
<dbReference type="AlphaFoldDB" id="A0A9W9YIN0"/>
<dbReference type="EMBL" id="MU827350">
    <property type="protein sequence ID" value="KAJ7351909.1"/>
    <property type="molecule type" value="Genomic_DNA"/>
</dbReference>
<evidence type="ECO:0000313" key="3">
    <source>
        <dbReference type="Proteomes" id="UP001163046"/>
    </source>
</evidence>
<comment type="caution">
    <text evidence="2">The sequence shown here is derived from an EMBL/GenBank/DDBJ whole genome shotgun (WGS) entry which is preliminary data.</text>
</comment>
<dbReference type="Proteomes" id="UP001163046">
    <property type="component" value="Unassembled WGS sequence"/>
</dbReference>
<reference evidence="2" key="1">
    <citation type="submission" date="2023-01" db="EMBL/GenBank/DDBJ databases">
        <title>Genome assembly of the deep-sea coral Lophelia pertusa.</title>
        <authorList>
            <person name="Herrera S."/>
            <person name="Cordes E."/>
        </authorList>
    </citation>
    <scope>NUCLEOTIDE SEQUENCE</scope>
    <source>
        <strain evidence="2">USNM1676648</strain>
        <tissue evidence="2">Polyp</tissue>
    </source>
</reference>
<evidence type="ECO:0000313" key="2">
    <source>
        <dbReference type="EMBL" id="KAJ7351909.1"/>
    </source>
</evidence>
<name>A0A9W9YIN0_9CNID</name>
<feature type="transmembrane region" description="Helical" evidence="1">
    <location>
        <begin position="92"/>
        <end position="113"/>
    </location>
</feature>
<keyword evidence="1" id="KW-1133">Transmembrane helix</keyword>
<gene>
    <name evidence="2" type="ORF">OS493_034513</name>
</gene>
<feature type="transmembrane region" description="Helical" evidence="1">
    <location>
        <begin position="320"/>
        <end position="342"/>
    </location>
</feature>
<keyword evidence="3" id="KW-1185">Reference proteome</keyword>